<dbReference type="InterPro" id="IPR016024">
    <property type="entry name" value="ARM-type_fold"/>
</dbReference>
<dbReference type="PROSITE" id="PS50053">
    <property type="entry name" value="UBIQUITIN_2"/>
    <property type="match status" value="1"/>
</dbReference>
<sequence>MSSLWVKLESICLDSGKYDTTKLVFKSWQNKSINDIKYVIQDTLSVPVCDQKLFYRGNALSDDTLSLSCLYLRDGDSIKVEYSATADIDGMKPLIANLKEFSRQVIHRDPNLFEISRSTDFSGFPNYDLVVMSMENLAFEYFIPWKTAITVAQRHYFVQEGSFDDFMEVFKFSMLRYRLVDSDDGKSDISDLEIQVEYYNNEQMVLQMHCLSLLWNFSETSETRQIVLQHGGLQLVCDALLLNPNDCDENNDTFWAILSINETAVGSLVQYAEFQDTQQTLANNRAIVNKLMYMVECRLKRETSYYPLYSSQISANTLFCCACNIKSPVAFVDNGVHIKMIELTTKLLNQDHNMALRYYCCLFLARILVCPLVKLEPEVTEQIDGLLSSFMNEHSPKDVSSWEEKHNYVWVTLVPFVSVAFAGGVKCDAQETQNVKDETRYKYGRWPGTTETQKMGVFCIKHMLYLKENCQLLISQNLLPYLICLKWQLKGPLKTDLEEAMQKLPDGKCPPSLSVIARSQLAYVMGFEVALRM</sequence>
<reference evidence="3" key="1">
    <citation type="submission" date="2025-08" db="UniProtKB">
        <authorList>
            <consortium name="RefSeq"/>
        </authorList>
    </citation>
    <scope>IDENTIFICATION</scope>
    <source>
        <tissue evidence="3">Tentacle</tissue>
    </source>
</reference>
<dbReference type="SUPFAM" id="SSF54236">
    <property type="entry name" value="Ubiquitin-like"/>
    <property type="match status" value="1"/>
</dbReference>
<dbReference type="RefSeq" id="XP_031569592.1">
    <property type="nucleotide sequence ID" value="XM_031713732.1"/>
</dbReference>
<dbReference type="Gene3D" id="3.10.20.90">
    <property type="entry name" value="Phosphatidylinositol 3-kinase Catalytic Subunit, Chain A, domain 1"/>
    <property type="match status" value="1"/>
</dbReference>
<dbReference type="AlphaFoldDB" id="A0A6P8IRT4"/>
<proteinExistence type="predicted"/>
<dbReference type="InterPro" id="IPR029071">
    <property type="entry name" value="Ubiquitin-like_domsf"/>
</dbReference>
<evidence type="ECO:0000259" key="1">
    <source>
        <dbReference type="PROSITE" id="PS50053"/>
    </source>
</evidence>
<dbReference type="KEGG" id="aten:116304079"/>
<dbReference type="Proteomes" id="UP000515163">
    <property type="component" value="Unplaced"/>
</dbReference>
<accession>A0A6P8IRT4</accession>
<feature type="domain" description="Ubiquitin-like" evidence="1">
    <location>
        <begin position="30"/>
        <end position="80"/>
    </location>
</feature>
<dbReference type="SUPFAM" id="SSF48371">
    <property type="entry name" value="ARM repeat"/>
    <property type="match status" value="1"/>
</dbReference>
<evidence type="ECO:0000313" key="2">
    <source>
        <dbReference type="Proteomes" id="UP000515163"/>
    </source>
</evidence>
<dbReference type="InParanoid" id="A0A6P8IRT4"/>
<gene>
    <name evidence="3" type="primary">LOC116304079</name>
</gene>
<dbReference type="GeneID" id="116304079"/>
<dbReference type="InterPro" id="IPR011989">
    <property type="entry name" value="ARM-like"/>
</dbReference>
<protein>
    <submittedName>
        <fullName evidence="3">Uncharacterized protein LOC116304079</fullName>
    </submittedName>
</protein>
<dbReference type="CDD" id="cd17039">
    <property type="entry name" value="Ubl_ubiquitin_like"/>
    <property type="match status" value="1"/>
</dbReference>
<organism evidence="2 3">
    <name type="scientific">Actinia tenebrosa</name>
    <name type="common">Australian red waratah sea anemone</name>
    <dbReference type="NCBI Taxonomy" id="6105"/>
    <lineage>
        <taxon>Eukaryota</taxon>
        <taxon>Metazoa</taxon>
        <taxon>Cnidaria</taxon>
        <taxon>Anthozoa</taxon>
        <taxon>Hexacorallia</taxon>
        <taxon>Actiniaria</taxon>
        <taxon>Actiniidae</taxon>
        <taxon>Actinia</taxon>
    </lineage>
</organism>
<name>A0A6P8IRT4_ACTTE</name>
<dbReference type="InterPro" id="IPR000626">
    <property type="entry name" value="Ubiquitin-like_dom"/>
</dbReference>
<evidence type="ECO:0000313" key="3">
    <source>
        <dbReference type="RefSeq" id="XP_031569592.1"/>
    </source>
</evidence>
<keyword evidence="2" id="KW-1185">Reference proteome</keyword>
<dbReference type="OrthoDB" id="5948924at2759"/>
<dbReference type="Gene3D" id="1.25.10.10">
    <property type="entry name" value="Leucine-rich Repeat Variant"/>
    <property type="match status" value="1"/>
</dbReference>